<dbReference type="EMBL" id="JAFIQS020000005">
    <property type="protein sequence ID" value="KAH9481289.1"/>
    <property type="molecule type" value="Genomic_DNA"/>
</dbReference>
<keyword evidence="2" id="KW-1185">Reference proteome</keyword>
<protein>
    <submittedName>
        <fullName evidence="1">Uncharacterized protein</fullName>
    </submittedName>
</protein>
<dbReference type="Proteomes" id="UP000664032">
    <property type="component" value="Unassembled WGS sequence"/>
</dbReference>
<gene>
    <name evidence="1" type="ORF">JR316_0005811</name>
</gene>
<evidence type="ECO:0000313" key="1">
    <source>
        <dbReference type="EMBL" id="KAH9481289.1"/>
    </source>
</evidence>
<evidence type="ECO:0000313" key="2">
    <source>
        <dbReference type="Proteomes" id="UP000664032"/>
    </source>
</evidence>
<name>A0ACB8H0Q8_PSICU</name>
<proteinExistence type="predicted"/>
<organism evidence="1 2">
    <name type="scientific">Psilocybe cubensis</name>
    <name type="common">Psychedelic mushroom</name>
    <name type="synonym">Stropharia cubensis</name>
    <dbReference type="NCBI Taxonomy" id="181762"/>
    <lineage>
        <taxon>Eukaryota</taxon>
        <taxon>Fungi</taxon>
        <taxon>Dikarya</taxon>
        <taxon>Basidiomycota</taxon>
        <taxon>Agaricomycotina</taxon>
        <taxon>Agaricomycetes</taxon>
        <taxon>Agaricomycetidae</taxon>
        <taxon>Agaricales</taxon>
        <taxon>Agaricineae</taxon>
        <taxon>Strophariaceae</taxon>
        <taxon>Psilocybe</taxon>
    </lineage>
</organism>
<comment type="caution">
    <text evidence="1">The sequence shown here is derived from an EMBL/GenBank/DDBJ whole genome shotgun (WGS) entry which is preliminary data.</text>
</comment>
<sequence length="740" mass="82005">MAALESISPPGSPGTDVTAPDPESAQNFKTIASALEQQIILYNDACAQRRAHPQNADSQSEVDIAAKNVASTLREASNLHPNPATGAAWRKMADDFVNSTTEKREDTLKQVGNGLLKIVLAPLALAGVGIYAAGEIVTGAGVAVGSILTGAGAVLKGIGKFGKEALLDLVFATLFRFQFLALNYISSERTDVKSPSHVELKIDLMAVTSARPTHLPQTMPDIPYEIWVQITQYLSPEEVKRLYPVNRSLFNIAMDERYKRGFVGVLSSADTHRSLIRLLDPSVAARVRTFTLKPADLCRMLAEFKPVKYERMVSYMYAGLRKSIARSNDTGTPLPAGGHGHNSQGQGRKIRVEHALPADKAKKHLKKIMHAMTGLTTLVVEILTSQEHRAFQGISISDSSALLQPGWHTFGSNLKSLDLRVPLEDMARVLPTTQRGASETLPSLETLAMHVRHAVYTTSDSDILLNIVLPFLQAQKHSLRSLTLDVGPQVDISLFLLSMENFPLMASFHIKQFFSRDGQGNLKGLYRLLQTQQEHLTDLSIDLVPHSGNLPPVNQFFSQKCFAVSLPNLNRLTINLHQFPSTYKAGLIRYVYSFAESLTYLSVDLDQQYCTSEDVQTLTKPFKEHRGLRELRLSVLEFGPSLLNTLAQNLPRLGTLHLSFRYLQPDGYISRQSLDPLFRHEIARYDYSNWHLQVLSVKPGLHQINSVRQKCKAGLVAALPSVYSFCGLGREEYVMTTHFI</sequence>
<reference evidence="1" key="1">
    <citation type="submission" date="2021-10" db="EMBL/GenBank/DDBJ databases">
        <title>Psilocybe cubensis genome.</title>
        <authorList>
            <person name="Mckernan K.J."/>
            <person name="Crawford S."/>
            <person name="Trippe A."/>
            <person name="Kane L.T."/>
            <person name="Mclaughlin S."/>
        </authorList>
    </citation>
    <scope>NUCLEOTIDE SEQUENCE</scope>
    <source>
        <strain evidence="1">MGC-MH-2018</strain>
    </source>
</reference>
<accession>A0ACB8H0Q8</accession>